<dbReference type="RefSeq" id="WP_111214912.1">
    <property type="nucleotide sequence ID" value="NZ_POTY01000104.1"/>
</dbReference>
<protein>
    <submittedName>
        <fullName evidence="2">Transcriptional regulator</fullName>
    </submittedName>
</protein>
<keyword evidence="1" id="KW-1133">Transmembrane helix</keyword>
<proteinExistence type="predicted"/>
<evidence type="ECO:0000313" key="2">
    <source>
        <dbReference type="EMBL" id="PZG16498.1"/>
    </source>
</evidence>
<evidence type="ECO:0000313" key="3">
    <source>
        <dbReference type="Proteomes" id="UP000248924"/>
    </source>
</evidence>
<gene>
    <name evidence="2" type="ORF">C1I95_17660</name>
</gene>
<dbReference type="OrthoDB" id="3542456at2"/>
<feature type="transmembrane region" description="Helical" evidence="1">
    <location>
        <begin position="46"/>
        <end position="67"/>
    </location>
</feature>
<dbReference type="AlphaFoldDB" id="A0A2W2EVL3"/>
<sequence>MSAIAAVFVALYAGHQIGDFWAQTQRQANRKGLPGWAGRAACASHVCTYTAAQLVALVALFLVAGWWPNLWQMVAGLAVSAGTHYIADRRAPLRWLADRLRKNAAWLEQGGGLLHLDQSWHIGWLFVAALIIGG</sequence>
<keyword evidence="3" id="KW-1185">Reference proteome</keyword>
<reference evidence="2 3" key="1">
    <citation type="submission" date="2018-01" db="EMBL/GenBank/DDBJ databases">
        <title>Draft genome sequence of Jishengella sp. NA12.</title>
        <authorList>
            <person name="Sahin N."/>
            <person name="Ay H."/>
            <person name="Saygin H."/>
        </authorList>
    </citation>
    <scope>NUCLEOTIDE SEQUENCE [LARGE SCALE GENOMIC DNA]</scope>
    <source>
        <strain evidence="2 3">NA12</strain>
    </source>
</reference>
<dbReference type="EMBL" id="POTY01000104">
    <property type="protein sequence ID" value="PZG16498.1"/>
    <property type="molecule type" value="Genomic_DNA"/>
</dbReference>
<keyword evidence="1" id="KW-0812">Transmembrane</keyword>
<dbReference type="Proteomes" id="UP000248924">
    <property type="component" value="Unassembled WGS sequence"/>
</dbReference>
<organism evidence="2 3">
    <name type="scientific">Micromonospora craterilacus</name>
    <dbReference type="NCBI Taxonomy" id="1655439"/>
    <lineage>
        <taxon>Bacteria</taxon>
        <taxon>Bacillati</taxon>
        <taxon>Actinomycetota</taxon>
        <taxon>Actinomycetes</taxon>
        <taxon>Micromonosporales</taxon>
        <taxon>Micromonosporaceae</taxon>
        <taxon>Micromonospora</taxon>
    </lineage>
</organism>
<comment type="caution">
    <text evidence="2">The sequence shown here is derived from an EMBL/GenBank/DDBJ whole genome shotgun (WGS) entry which is preliminary data.</text>
</comment>
<dbReference type="Pfam" id="PF11750">
    <property type="entry name" value="DUF3307"/>
    <property type="match status" value="1"/>
</dbReference>
<accession>A0A2W2EVL3</accession>
<keyword evidence="1" id="KW-0472">Membrane</keyword>
<dbReference type="InterPro" id="IPR021737">
    <property type="entry name" value="Phage_phiKZ_Orf197"/>
</dbReference>
<name>A0A2W2EVL3_9ACTN</name>
<evidence type="ECO:0000256" key="1">
    <source>
        <dbReference type="SAM" id="Phobius"/>
    </source>
</evidence>